<comment type="caution">
    <text evidence="3">The sequence shown here is derived from an EMBL/GenBank/DDBJ whole genome shotgun (WGS) entry which is preliminary data.</text>
</comment>
<dbReference type="SUPFAM" id="SSF52096">
    <property type="entry name" value="ClpP/crotonase"/>
    <property type="match status" value="1"/>
</dbReference>
<keyword evidence="4" id="KW-1185">Reference proteome</keyword>
<proteinExistence type="predicted"/>
<feature type="domain" description="Tail specific protease" evidence="2">
    <location>
        <begin position="246"/>
        <end position="425"/>
    </location>
</feature>
<sequence length="462" mass="50521">MQNIRYFLRQAVDSLRACCLVLALLSVSASHALAWQHQALSWPKPDTQTFSQQEIATPCTDCLLELRLPLKQSANAAPGYVYLSAWRGQQMLRHYISSLPSGTATALRVLAWAPPETERLQLSFVHPRSDDWRWGQAQLYWLPISDKQQGAKPDFVLEQQMQSIEQQAMFAPNIGWGAWRAMMERSRHALAAKDRNLILQFGLNLLAEPVPHSRILPARGGRAPALASAAAAAVPEMQLEWPAPGVAYLALPGFGAPQRELRQAYADRLGALLQQLSGACGLILDLRAHGGGAIGPPLAGLSPLFDEGQLLGWWKNARSEKTMIRLAHGTYQELEKGKLVQPDVALAAQWRQPQTRLPLALVTGPGTASASEILAALLQQRPATRSFGEGSAGQLNGVHDWLLPDGARLALVTQVLLTADGKEVPAQFQPQQHTAAALPAAMEWLQSSCRKPENRKHPVKSS</sequence>
<protein>
    <submittedName>
        <fullName evidence="3">S41 family peptidase</fullName>
    </submittedName>
</protein>
<evidence type="ECO:0000313" key="4">
    <source>
        <dbReference type="Proteomes" id="UP000612361"/>
    </source>
</evidence>
<gene>
    <name evidence="3" type="ORF">H8K47_14885</name>
</gene>
<feature type="chain" id="PRO_5037917095" evidence="1">
    <location>
        <begin position="35"/>
        <end position="462"/>
    </location>
</feature>
<keyword evidence="1" id="KW-0732">Signal</keyword>
<evidence type="ECO:0000256" key="1">
    <source>
        <dbReference type="SAM" id="SignalP"/>
    </source>
</evidence>
<dbReference type="AlphaFoldDB" id="A0A923L0C9"/>
<dbReference type="InterPro" id="IPR005151">
    <property type="entry name" value="Tail-specific_protease"/>
</dbReference>
<name>A0A923L0C9_9BURK</name>
<evidence type="ECO:0000259" key="2">
    <source>
        <dbReference type="Pfam" id="PF03572"/>
    </source>
</evidence>
<dbReference type="InterPro" id="IPR029045">
    <property type="entry name" value="ClpP/crotonase-like_dom_sf"/>
</dbReference>
<reference evidence="3" key="1">
    <citation type="submission" date="2020-08" db="EMBL/GenBank/DDBJ databases">
        <title>Novel species isolated from subtropical streams in China.</title>
        <authorList>
            <person name="Lu H."/>
        </authorList>
    </citation>
    <scope>NUCLEOTIDE SEQUENCE</scope>
    <source>
        <strain evidence="3">CY7W</strain>
    </source>
</reference>
<evidence type="ECO:0000313" key="3">
    <source>
        <dbReference type="EMBL" id="MBC3936651.1"/>
    </source>
</evidence>
<organism evidence="3 4">
    <name type="scientific">Undibacterium rugosum</name>
    <dbReference type="NCBI Taxonomy" id="2762291"/>
    <lineage>
        <taxon>Bacteria</taxon>
        <taxon>Pseudomonadati</taxon>
        <taxon>Pseudomonadota</taxon>
        <taxon>Betaproteobacteria</taxon>
        <taxon>Burkholderiales</taxon>
        <taxon>Oxalobacteraceae</taxon>
        <taxon>Undibacterium</taxon>
    </lineage>
</organism>
<dbReference type="GO" id="GO:0006508">
    <property type="term" value="P:proteolysis"/>
    <property type="evidence" value="ECO:0007669"/>
    <property type="project" value="InterPro"/>
</dbReference>
<dbReference type="RefSeq" id="WP_186882191.1">
    <property type="nucleotide sequence ID" value="NZ_JACOGG010000017.1"/>
</dbReference>
<dbReference type="EMBL" id="JACOGG010000017">
    <property type="protein sequence ID" value="MBC3936651.1"/>
    <property type="molecule type" value="Genomic_DNA"/>
</dbReference>
<dbReference type="Pfam" id="PF03572">
    <property type="entry name" value="Peptidase_S41"/>
    <property type="match status" value="1"/>
</dbReference>
<dbReference type="Gene3D" id="3.90.226.10">
    <property type="entry name" value="2-enoyl-CoA Hydratase, Chain A, domain 1"/>
    <property type="match status" value="1"/>
</dbReference>
<dbReference type="GO" id="GO:0008236">
    <property type="term" value="F:serine-type peptidase activity"/>
    <property type="evidence" value="ECO:0007669"/>
    <property type="project" value="InterPro"/>
</dbReference>
<accession>A0A923L0C9</accession>
<dbReference type="Proteomes" id="UP000612361">
    <property type="component" value="Unassembled WGS sequence"/>
</dbReference>
<feature type="signal peptide" evidence="1">
    <location>
        <begin position="1"/>
        <end position="34"/>
    </location>
</feature>